<dbReference type="GO" id="GO:0015074">
    <property type="term" value="P:DNA integration"/>
    <property type="evidence" value="ECO:0007669"/>
    <property type="project" value="InterPro"/>
</dbReference>
<keyword evidence="1" id="KW-0238">DNA-binding</keyword>
<evidence type="ECO:0000256" key="2">
    <source>
        <dbReference type="ARBA" id="ARBA00023172"/>
    </source>
</evidence>
<keyword evidence="5" id="KW-1185">Reference proteome</keyword>
<dbReference type="InterPro" id="IPR002104">
    <property type="entry name" value="Integrase_catalytic"/>
</dbReference>
<feature type="domain" description="Tyr recombinase" evidence="3">
    <location>
        <begin position="119"/>
        <end position="279"/>
    </location>
</feature>
<dbReference type="AlphaFoldDB" id="A0A4R1NIJ4"/>
<dbReference type="Gene3D" id="1.10.443.10">
    <property type="entry name" value="Intergrase catalytic core"/>
    <property type="match status" value="1"/>
</dbReference>
<dbReference type="InterPro" id="IPR011010">
    <property type="entry name" value="DNA_brk_join_enz"/>
</dbReference>
<dbReference type="OrthoDB" id="8781634at2"/>
<proteinExistence type="predicted"/>
<dbReference type="Proteomes" id="UP000294555">
    <property type="component" value="Unassembled WGS sequence"/>
</dbReference>
<dbReference type="SUPFAM" id="SSF56349">
    <property type="entry name" value="DNA breaking-rejoining enzymes"/>
    <property type="match status" value="1"/>
</dbReference>
<organism evidence="4 5">
    <name type="scientific">Sodalis ligni</name>
    <dbReference type="NCBI Taxonomy" id="2697027"/>
    <lineage>
        <taxon>Bacteria</taxon>
        <taxon>Pseudomonadati</taxon>
        <taxon>Pseudomonadota</taxon>
        <taxon>Gammaproteobacteria</taxon>
        <taxon>Enterobacterales</taxon>
        <taxon>Bruguierivoracaceae</taxon>
        <taxon>Sodalis</taxon>
    </lineage>
</organism>
<dbReference type="InterPro" id="IPR010998">
    <property type="entry name" value="Integrase_recombinase_N"/>
</dbReference>
<comment type="caution">
    <text evidence="4">The sequence shown here is derived from an EMBL/GenBank/DDBJ whole genome shotgun (WGS) entry which is preliminary data.</text>
</comment>
<name>A0A4R1NIJ4_9GAMM</name>
<dbReference type="InterPro" id="IPR013762">
    <property type="entry name" value="Integrase-like_cat_sf"/>
</dbReference>
<gene>
    <name evidence="4" type="ORF">EZJ58_5186</name>
</gene>
<accession>A0A4R1NIJ4</accession>
<evidence type="ECO:0000259" key="3">
    <source>
        <dbReference type="Pfam" id="PF00589"/>
    </source>
</evidence>
<evidence type="ECO:0000256" key="1">
    <source>
        <dbReference type="ARBA" id="ARBA00023125"/>
    </source>
</evidence>
<dbReference type="EMBL" id="SJOI01000001">
    <property type="protein sequence ID" value="TCL06889.1"/>
    <property type="molecule type" value="Genomic_DNA"/>
</dbReference>
<protein>
    <submittedName>
        <fullName evidence="4">Phage integrase family protein</fullName>
    </submittedName>
</protein>
<evidence type="ECO:0000313" key="5">
    <source>
        <dbReference type="Proteomes" id="UP000294555"/>
    </source>
</evidence>
<dbReference type="GO" id="GO:0003677">
    <property type="term" value="F:DNA binding"/>
    <property type="evidence" value="ECO:0007669"/>
    <property type="project" value="UniProtKB-KW"/>
</dbReference>
<evidence type="ECO:0000313" key="4">
    <source>
        <dbReference type="EMBL" id="TCL06889.1"/>
    </source>
</evidence>
<dbReference type="GO" id="GO:0006310">
    <property type="term" value="P:DNA recombination"/>
    <property type="evidence" value="ECO:0007669"/>
    <property type="project" value="UniProtKB-KW"/>
</dbReference>
<keyword evidence="2" id="KW-0233">DNA recombination</keyword>
<reference evidence="4 5" key="1">
    <citation type="submission" date="2019-02" db="EMBL/GenBank/DDBJ databases">
        <title>Investigation of anaerobic lignin degradation for improved lignocellulosic biofuels.</title>
        <authorList>
            <person name="Deangelis K."/>
        </authorList>
    </citation>
    <scope>NUCLEOTIDE SEQUENCE [LARGE SCALE GENOMIC DNA]</scope>
    <source>
        <strain evidence="4 5">159R</strain>
    </source>
</reference>
<dbReference type="Pfam" id="PF00589">
    <property type="entry name" value="Phage_integrase"/>
    <property type="match status" value="1"/>
</dbReference>
<dbReference type="Gene3D" id="1.10.150.130">
    <property type="match status" value="1"/>
</dbReference>
<dbReference type="RefSeq" id="WP_132926649.1">
    <property type="nucleotide sequence ID" value="NZ_SJOI01000001.1"/>
</dbReference>
<sequence length="293" mass="33886">MLNTYPSWTRRSNKTLADWILVYKSIIEKRNYKLKTIRNKSAVLTRLTADLGGKRLRNITPKMLQTFIAVYENNSKSSAAKTAFHIISDLFREAWLDGWVAYSPALPLRSPHEPVKRSRLNEQDWRTIFSVSQDLSRSYMPHAMLLALSTAQRRGDIAKMRRADVFDEHLHVKQEKTGYLLALPLTLKCPALEISLGDIIESCPGNDYLLGNKPVHAFSLSYGFKFARDTAFPSGHWEFPPSFHEQRSLAERIYRESGIDTQRLLGHRHKEMTDKYNDNRGLEWNYLKLKTGE</sequence>